<dbReference type="Pfam" id="PF20150">
    <property type="entry name" value="2EXR"/>
    <property type="match status" value="1"/>
</dbReference>
<evidence type="ECO:0000313" key="3">
    <source>
        <dbReference type="Proteomes" id="UP001285354"/>
    </source>
</evidence>
<dbReference type="PANTHER" id="PTHR35910:SF6">
    <property type="entry name" value="2EXR DOMAIN-CONTAINING PROTEIN"/>
    <property type="match status" value="1"/>
</dbReference>
<dbReference type="Proteomes" id="UP001285354">
    <property type="component" value="Unassembled WGS sequence"/>
</dbReference>
<protein>
    <recommendedName>
        <fullName evidence="1">2EXR domain-containing protein</fullName>
    </recommendedName>
</protein>
<comment type="caution">
    <text evidence="2">The sequence shown here is derived from an EMBL/GenBank/DDBJ whole genome shotgun (WGS) entry which is preliminary data.</text>
</comment>
<organism evidence="2 3">
    <name type="scientific">Diplocarpon rosae</name>
    <dbReference type="NCBI Taxonomy" id="946125"/>
    <lineage>
        <taxon>Eukaryota</taxon>
        <taxon>Fungi</taxon>
        <taxon>Dikarya</taxon>
        <taxon>Ascomycota</taxon>
        <taxon>Pezizomycotina</taxon>
        <taxon>Leotiomycetes</taxon>
        <taxon>Helotiales</taxon>
        <taxon>Drepanopezizaceae</taxon>
        <taxon>Diplocarpon</taxon>
    </lineage>
</organism>
<evidence type="ECO:0000259" key="1">
    <source>
        <dbReference type="Pfam" id="PF20150"/>
    </source>
</evidence>
<reference evidence="2" key="1">
    <citation type="submission" date="2023-06" db="EMBL/GenBank/DDBJ databases">
        <title>Draft genome of Marssonina rosae.</title>
        <authorList>
            <person name="Cheng Q."/>
        </authorList>
    </citation>
    <scope>NUCLEOTIDE SEQUENCE</scope>
    <source>
        <strain evidence="2">R4</strain>
    </source>
</reference>
<dbReference type="PANTHER" id="PTHR35910">
    <property type="entry name" value="2EXR DOMAIN-CONTAINING PROTEIN"/>
    <property type="match status" value="1"/>
</dbReference>
<evidence type="ECO:0000313" key="2">
    <source>
        <dbReference type="EMBL" id="KAK2629510.1"/>
    </source>
</evidence>
<feature type="domain" description="2EXR" evidence="1">
    <location>
        <begin position="34"/>
        <end position="127"/>
    </location>
</feature>
<dbReference type="EMBL" id="JAUBYV010000001">
    <property type="protein sequence ID" value="KAK2629510.1"/>
    <property type="molecule type" value="Genomic_DNA"/>
</dbReference>
<dbReference type="AlphaFoldDB" id="A0AAD9T720"/>
<proteinExistence type="predicted"/>
<keyword evidence="3" id="KW-1185">Reference proteome</keyword>
<accession>A0AAD9T720</accession>
<dbReference type="InterPro" id="IPR045518">
    <property type="entry name" value="2EXR"/>
</dbReference>
<sequence>MTSQDSFPTPTTIQDSIIQVTSKPKIRPSPCVNFSSLPAEIRLVVWKLAIPEPRILRMCIPRDKARVPWTYSTSSPSIPIILHINQESRTVGLSLFTLNFPFKRKQCRPPPFRPALSTYWNPTRDTLYLPDFHVPEGIAVDVAWDAVDNSDACLPNDDSLIGGKFHHHNLMAMQHLALPWNTKVANGFDARSDPESSTGHQCGGEWMPRWLLGFPSLRSVTFLLEPSSLCYRPGGIELYEPKDARELHEYDRDMPVWFADSVPFTLDDLAVLIEWKLKVFTQNQIPNIQIKVPRHGKTRKTVPFCVTRSRSRRS</sequence>
<gene>
    <name evidence="2" type="ORF">QTJ16_000330</name>
</gene>
<name>A0AAD9T720_9HELO</name>